<feature type="transmembrane region" description="Helical" evidence="1">
    <location>
        <begin position="51"/>
        <end position="74"/>
    </location>
</feature>
<evidence type="ECO:0000313" key="2">
    <source>
        <dbReference type="EMBL" id="KAF5350338.1"/>
    </source>
</evidence>
<keyword evidence="1" id="KW-0472">Membrane</keyword>
<proteinExistence type="predicted"/>
<feature type="transmembrane region" description="Helical" evidence="1">
    <location>
        <begin position="20"/>
        <end position="39"/>
    </location>
</feature>
<dbReference type="EMBL" id="JAACJM010000075">
    <property type="protein sequence ID" value="KAF5350338.1"/>
    <property type="molecule type" value="Genomic_DNA"/>
</dbReference>
<gene>
    <name evidence="2" type="ORF">D9758_012786</name>
</gene>
<evidence type="ECO:0000313" key="3">
    <source>
        <dbReference type="Proteomes" id="UP000559256"/>
    </source>
</evidence>
<comment type="caution">
    <text evidence="2">The sequence shown here is derived from an EMBL/GenBank/DDBJ whole genome shotgun (WGS) entry which is preliminary data.</text>
</comment>
<feature type="transmembrane region" description="Helical" evidence="1">
    <location>
        <begin position="94"/>
        <end position="114"/>
    </location>
</feature>
<dbReference type="AlphaFoldDB" id="A0A8H5FVJ9"/>
<feature type="transmembrane region" description="Helical" evidence="1">
    <location>
        <begin position="208"/>
        <end position="235"/>
    </location>
</feature>
<dbReference type="Proteomes" id="UP000559256">
    <property type="component" value="Unassembled WGS sequence"/>
</dbReference>
<organism evidence="2 3">
    <name type="scientific">Tetrapyrgos nigripes</name>
    <dbReference type="NCBI Taxonomy" id="182062"/>
    <lineage>
        <taxon>Eukaryota</taxon>
        <taxon>Fungi</taxon>
        <taxon>Dikarya</taxon>
        <taxon>Basidiomycota</taxon>
        <taxon>Agaricomycotina</taxon>
        <taxon>Agaricomycetes</taxon>
        <taxon>Agaricomycetidae</taxon>
        <taxon>Agaricales</taxon>
        <taxon>Marasmiineae</taxon>
        <taxon>Marasmiaceae</taxon>
        <taxon>Tetrapyrgos</taxon>
    </lineage>
</organism>
<feature type="transmembrane region" description="Helical" evidence="1">
    <location>
        <begin position="162"/>
        <end position="187"/>
    </location>
</feature>
<keyword evidence="1" id="KW-0812">Transmembrane</keyword>
<feature type="transmembrane region" description="Helical" evidence="1">
    <location>
        <begin position="126"/>
        <end position="150"/>
    </location>
</feature>
<sequence length="320" mass="35579">MTPPTNSTVPQDLGTSLGAVELGIMFSSVFYGVVIIQSYKYYQASFKKDSALLKTTVAVLCALETFHTAFQWIYLYRMTISSFGQNDQLNEINWSFIVSMPLTTIIANIVQAFFSHRASRISGWGYYKAIIIPILIARAGFAVAAAVVAFKQPLLTDFTSQFLWIIILLLTMGTAIDVVNTILLSIFMEKNHNPLLRSRTIGDKIITWTIGNIYSVLAVALISSSHTSLWLFFWLQSAKCEGPFIQFRQLPSTDDFQYIPMPFYHGGLNGRISLSTAQPAAHIIPSSVGPRRGNSGPHNLEVHVEMGVQANKDDTLLKDL</sequence>
<accession>A0A8H5FVJ9</accession>
<dbReference type="PANTHER" id="PTHR40465">
    <property type="entry name" value="CHROMOSOME 1, WHOLE GENOME SHOTGUN SEQUENCE"/>
    <property type="match status" value="1"/>
</dbReference>
<keyword evidence="3" id="KW-1185">Reference proteome</keyword>
<evidence type="ECO:0000256" key="1">
    <source>
        <dbReference type="SAM" id="Phobius"/>
    </source>
</evidence>
<keyword evidence="1" id="KW-1133">Transmembrane helix</keyword>
<name>A0A8H5FVJ9_9AGAR</name>
<dbReference type="OrthoDB" id="3231781at2759"/>
<reference evidence="2 3" key="1">
    <citation type="journal article" date="2020" name="ISME J.">
        <title>Uncovering the hidden diversity of litter-decomposition mechanisms in mushroom-forming fungi.</title>
        <authorList>
            <person name="Floudas D."/>
            <person name="Bentzer J."/>
            <person name="Ahren D."/>
            <person name="Johansson T."/>
            <person name="Persson P."/>
            <person name="Tunlid A."/>
        </authorList>
    </citation>
    <scope>NUCLEOTIDE SEQUENCE [LARGE SCALE GENOMIC DNA]</scope>
    <source>
        <strain evidence="2 3">CBS 291.85</strain>
    </source>
</reference>
<protein>
    <submittedName>
        <fullName evidence="2">Uncharacterized protein</fullName>
    </submittedName>
</protein>
<dbReference type="PANTHER" id="PTHR40465:SF1">
    <property type="entry name" value="DUF6534 DOMAIN-CONTAINING PROTEIN"/>
    <property type="match status" value="1"/>
</dbReference>